<dbReference type="Proteomes" id="UP001217089">
    <property type="component" value="Unassembled WGS sequence"/>
</dbReference>
<dbReference type="PANTHER" id="PTHR46599">
    <property type="entry name" value="PIGGYBAC TRANSPOSABLE ELEMENT-DERIVED PROTEIN 4"/>
    <property type="match status" value="1"/>
</dbReference>
<organism evidence="2 3">
    <name type="scientific">Tegillarca granosa</name>
    <name type="common">Malaysian cockle</name>
    <name type="synonym">Anadara granosa</name>
    <dbReference type="NCBI Taxonomy" id="220873"/>
    <lineage>
        <taxon>Eukaryota</taxon>
        <taxon>Metazoa</taxon>
        <taxon>Spiralia</taxon>
        <taxon>Lophotrochozoa</taxon>
        <taxon>Mollusca</taxon>
        <taxon>Bivalvia</taxon>
        <taxon>Autobranchia</taxon>
        <taxon>Pteriomorphia</taxon>
        <taxon>Arcoida</taxon>
        <taxon>Arcoidea</taxon>
        <taxon>Arcidae</taxon>
        <taxon>Tegillarca</taxon>
    </lineage>
</organism>
<evidence type="ECO:0000313" key="2">
    <source>
        <dbReference type="EMBL" id="KAJ8303675.1"/>
    </source>
</evidence>
<dbReference type="Pfam" id="PF13843">
    <property type="entry name" value="DDE_Tnp_1_7"/>
    <property type="match status" value="1"/>
</dbReference>
<dbReference type="InterPro" id="IPR029526">
    <property type="entry name" value="PGBD"/>
</dbReference>
<comment type="caution">
    <text evidence="2">The sequence shown here is derived from an EMBL/GenBank/DDBJ whole genome shotgun (WGS) entry which is preliminary data.</text>
</comment>
<reference evidence="2 3" key="1">
    <citation type="submission" date="2022-12" db="EMBL/GenBank/DDBJ databases">
        <title>Chromosome-level genome of Tegillarca granosa.</title>
        <authorList>
            <person name="Kim J."/>
        </authorList>
    </citation>
    <scope>NUCLEOTIDE SEQUENCE [LARGE SCALE GENOMIC DNA]</scope>
    <source>
        <strain evidence="2">Teg-2019</strain>
        <tissue evidence="2">Adductor muscle</tissue>
    </source>
</reference>
<feature type="domain" description="PiggyBac transposable element-derived protein" evidence="1">
    <location>
        <begin position="42"/>
        <end position="184"/>
    </location>
</feature>
<dbReference type="PANTHER" id="PTHR46599:SF2">
    <property type="entry name" value="PIGGYBAC TRANSPOSABLE ELEMENT-DERIVED PROTEIN 4-LIKE"/>
    <property type="match status" value="1"/>
</dbReference>
<accession>A0ABQ9EJV0</accession>
<evidence type="ECO:0000313" key="3">
    <source>
        <dbReference type="Proteomes" id="UP001217089"/>
    </source>
</evidence>
<proteinExistence type="predicted"/>
<sequence length="280" mass="32600">MFGLSNLGIQDTMPLKRFQALTRFFHINDNTTQGQQNTPDYDRFFTSVPLVRTLYNHGIYSCGAIKSDREGFPQELRSPNLVRGETEQRQHGNLVATVWNDSNYVYILSTNSNPVGDGPVCRRSRGGRCQEFLRPPPVESYQKFMAGVDRANQHRSKNPVDHSSKKYWKFFFNFILEICLTNAFFIFCRTPGNNGKYDLLDFRLDIANQLINNFSCRKRKIPIERTLLEDHCMNRLDRPKSTCKWCPKFGEKKRKETVKGCSLCNVHLCSINCFDRYHQN</sequence>
<dbReference type="EMBL" id="JARBDR010000915">
    <property type="protein sequence ID" value="KAJ8303675.1"/>
    <property type="molecule type" value="Genomic_DNA"/>
</dbReference>
<evidence type="ECO:0000259" key="1">
    <source>
        <dbReference type="Pfam" id="PF13843"/>
    </source>
</evidence>
<protein>
    <recommendedName>
        <fullName evidence="1">PiggyBac transposable element-derived protein domain-containing protein</fullName>
    </recommendedName>
</protein>
<gene>
    <name evidence="2" type="ORF">KUTeg_018785</name>
</gene>
<name>A0ABQ9EJV0_TEGGR</name>
<keyword evidence="3" id="KW-1185">Reference proteome</keyword>